<dbReference type="SUPFAM" id="SSF63829">
    <property type="entry name" value="Calcium-dependent phosphotriesterase"/>
    <property type="match status" value="1"/>
</dbReference>
<dbReference type="AlphaFoldDB" id="A0A6N7Z9W5"/>
<feature type="binding site" evidence="3">
    <location>
        <position position="104"/>
    </location>
    <ligand>
        <name>substrate</name>
    </ligand>
</feature>
<proteinExistence type="inferred from homology"/>
<dbReference type="EMBL" id="WMBA01000070">
    <property type="protein sequence ID" value="MTD58523.1"/>
    <property type="molecule type" value="Genomic_DNA"/>
</dbReference>
<feature type="binding site" evidence="3">
    <location>
        <position position="197"/>
    </location>
    <ligand>
        <name>a divalent metal cation</name>
        <dbReference type="ChEBI" id="CHEBI:60240"/>
    </ligand>
</feature>
<dbReference type="InterPro" id="IPR005511">
    <property type="entry name" value="SMP-30"/>
</dbReference>
<dbReference type="PRINTS" id="PR01790">
    <property type="entry name" value="SMP30FAMILY"/>
</dbReference>
<feature type="active site" description="Proton donor/acceptor" evidence="2">
    <location>
        <position position="197"/>
    </location>
</feature>
<dbReference type="Proteomes" id="UP000440096">
    <property type="component" value="Unassembled WGS sequence"/>
</dbReference>
<gene>
    <name evidence="5" type="ORF">GKO32_31780</name>
</gene>
<dbReference type="Pfam" id="PF08450">
    <property type="entry name" value="SGL"/>
    <property type="match status" value="1"/>
</dbReference>
<keyword evidence="3" id="KW-0479">Metal-binding</keyword>
<reference evidence="5 6" key="1">
    <citation type="submission" date="2019-11" db="EMBL/GenBank/DDBJ databases">
        <title>Draft genome of Amycolatopsis RM579.</title>
        <authorList>
            <person name="Duangmal K."/>
            <person name="Mingma R."/>
        </authorList>
    </citation>
    <scope>NUCLEOTIDE SEQUENCE [LARGE SCALE GENOMIC DNA]</scope>
    <source>
        <strain evidence="5 6">RM579</strain>
    </source>
</reference>
<comment type="similarity">
    <text evidence="1">Belongs to the SMP-30/CGR1 family.</text>
</comment>
<dbReference type="RefSeq" id="WP_154760604.1">
    <property type="nucleotide sequence ID" value="NZ_WMBA01000070.1"/>
</dbReference>
<dbReference type="GO" id="GO:0019853">
    <property type="term" value="P:L-ascorbic acid biosynthetic process"/>
    <property type="evidence" value="ECO:0007669"/>
    <property type="project" value="TreeGrafter"/>
</dbReference>
<dbReference type="OrthoDB" id="2633250at2"/>
<sequence>MKEYIAEQATTSTYSLAEGPLWDHRTQELFWVDIHQGDVHRGTLDGSRIVPVERCHVDVTVGAVALGHGGLLVAGHQQVLELSADGTVGRVARLVPEGQQRRLNDGKTDPAGRFLVGTLNLGADGPETLYQVRAPGDAVVVDDDLGMSNGLGFSPDGTLMYSVDTGKQVVWRRPYDAGPGTWGRREVFAQIPDGSPDGLCVDAAGGVWLAVWGTGQVRGFGPDGRQYAVVHVDAPYVSCPTFAGPRLDTLVITTAIDDLDEHRRAQHPHSGALFTAHVDAIGLPAIPFTPTGES</sequence>
<evidence type="ECO:0000313" key="5">
    <source>
        <dbReference type="EMBL" id="MTD58523.1"/>
    </source>
</evidence>
<evidence type="ECO:0000256" key="3">
    <source>
        <dbReference type="PIRSR" id="PIRSR605511-2"/>
    </source>
</evidence>
<dbReference type="GO" id="GO:0005509">
    <property type="term" value="F:calcium ion binding"/>
    <property type="evidence" value="ECO:0007669"/>
    <property type="project" value="TreeGrafter"/>
</dbReference>
<evidence type="ECO:0000259" key="4">
    <source>
        <dbReference type="Pfam" id="PF08450"/>
    </source>
</evidence>
<feature type="domain" description="SMP-30/Gluconolactonase/LRE-like region" evidence="4">
    <location>
        <begin position="16"/>
        <end position="255"/>
    </location>
</feature>
<dbReference type="PANTHER" id="PTHR10907:SF47">
    <property type="entry name" value="REGUCALCIN"/>
    <property type="match status" value="1"/>
</dbReference>
<dbReference type="InterPro" id="IPR011042">
    <property type="entry name" value="6-blade_b-propeller_TolB-like"/>
</dbReference>
<organism evidence="5 6">
    <name type="scientific">Amycolatopsis pithecellobii</name>
    <dbReference type="NCBI Taxonomy" id="664692"/>
    <lineage>
        <taxon>Bacteria</taxon>
        <taxon>Bacillati</taxon>
        <taxon>Actinomycetota</taxon>
        <taxon>Actinomycetes</taxon>
        <taxon>Pseudonocardiales</taxon>
        <taxon>Pseudonocardiaceae</taxon>
        <taxon>Amycolatopsis</taxon>
    </lineage>
</organism>
<feature type="binding site" evidence="3">
    <location>
        <position position="149"/>
    </location>
    <ligand>
        <name>a divalent metal cation</name>
        <dbReference type="ChEBI" id="CHEBI:60240"/>
    </ligand>
</feature>
<keyword evidence="6" id="KW-1185">Reference proteome</keyword>
<accession>A0A6N7Z9W5</accession>
<feature type="binding site" evidence="3">
    <location>
        <position position="102"/>
    </location>
    <ligand>
        <name>substrate</name>
    </ligand>
</feature>
<dbReference type="PANTHER" id="PTHR10907">
    <property type="entry name" value="REGUCALCIN"/>
    <property type="match status" value="1"/>
</dbReference>
<keyword evidence="3" id="KW-0862">Zinc</keyword>
<dbReference type="Gene3D" id="2.120.10.30">
    <property type="entry name" value="TolB, C-terminal domain"/>
    <property type="match status" value="1"/>
</dbReference>
<evidence type="ECO:0000256" key="2">
    <source>
        <dbReference type="PIRSR" id="PIRSR605511-1"/>
    </source>
</evidence>
<name>A0A6N7Z9W5_9PSEU</name>
<feature type="binding site" evidence="3">
    <location>
        <position position="18"/>
    </location>
    <ligand>
        <name>a divalent metal cation</name>
        <dbReference type="ChEBI" id="CHEBI:60240"/>
    </ligand>
</feature>
<comment type="cofactor">
    <cofactor evidence="3">
        <name>Zn(2+)</name>
        <dbReference type="ChEBI" id="CHEBI:29105"/>
    </cofactor>
    <text evidence="3">Binds 1 divalent metal cation per subunit.</text>
</comment>
<evidence type="ECO:0000313" key="6">
    <source>
        <dbReference type="Proteomes" id="UP000440096"/>
    </source>
</evidence>
<dbReference type="GO" id="GO:0004341">
    <property type="term" value="F:gluconolactonase activity"/>
    <property type="evidence" value="ECO:0007669"/>
    <property type="project" value="TreeGrafter"/>
</dbReference>
<dbReference type="InterPro" id="IPR013658">
    <property type="entry name" value="SGL"/>
</dbReference>
<comment type="caution">
    <text evidence="5">The sequence shown here is derived from an EMBL/GenBank/DDBJ whole genome shotgun (WGS) entry which is preliminary data.</text>
</comment>
<evidence type="ECO:0000256" key="1">
    <source>
        <dbReference type="ARBA" id="ARBA00008853"/>
    </source>
</evidence>
<protein>
    <submittedName>
        <fullName evidence="5">SMP-30/gluconolactonase/LRE family protein</fullName>
    </submittedName>
</protein>